<dbReference type="RefSeq" id="WP_109822331.1">
    <property type="nucleotide sequence ID" value="NZ_QGKL01000014.1"/>
</dbReference>
<gene>
    <name evidence="2" type="ORF">DKT75_04970</name>
</gene>
<dbReference type="EMBL" id="QGKL01000014">
    <property type="protein sequence ID" value="PWQ98117.1"/>
    <property type="molecule type" value="Genomic_DNA"/>
</dbReference>
<reference evidence="2 3" key="1">
    <citation type="submission" date="2018-05" db="EMBL/GenBank/DDBJ databases">
        <title>Leucothrix arctica sp. nov., isolated from Arctic seawater.</title>
        <authorList>
            <person name="Choi A."/>
            <person name="Baek K."/>
        </authorList>
    </citation>
    <scope>NUCLEOTIDE SEQUENCE [LARGE SCALE GENOMIC DNA]</scope>
    <source>
        <strain evidence="2 3">IMCC9719</strain>
    </source>
</reference>
<protein>
    <recommendedName>
        <fullName evidence="4">Porin</fullName>
    </recommendedName>
</protein>
<feature type="chain" id="PRO_5016323315" description="Porin" evidence="1">
    <location>
        <begin position="23"/>
        <end position="394"/>
    </location>
</feature>
<keyword evidence="3" id="KW-1185">Reference proteome</keyword>
<name>A0A317CIM0_9GAMM</name>
<organism evidence="2 3">
    <name type="scientific">Leucothrix arctica</name>
    <dbReference type="NCBI Taxonomy" id="1481894"/>
    <lineage>
        <taxon>Bacteria</taxon>
        <taxon>Pseudomonadati</taxon>
        <taxon>Pseudomonadota</taxon>
        <taxon>Gammaproteobacteria</taxon>
        <taxon>Thiotrichales</taxon>
        <taxon>Thiotrichaceae</taxon>
        <taxon>Leucothrix</taxon>
    </lineage>
</organism>
<evidence type="ECO:0000256" key="1">
    <source>
        <dbReference type="SAM" id="SignalP"/>
    </source>
</evidence>
<feature type="signal peptide" evidence="1">
    <location>
        <begin position="1"/>
        <end position="22"/>
    </location>
</feature>
<dbReference type="Proteomes" id="UP000245506">
    <property type="component" value="Unassembled WGS sequence"/>
</dbReference>
<dbReference type="OrthoDB" id="1188513at2"/>
<evidence type="ECO:0000313" key="3">
    <source>
        <dbReference type="Proteomes" id="UP000245506"/>
    </source>
</evidence>
<evidence type="ECO:0000313" key="2">
    <source>
        <dbReference type="EMBL" id="PWQ98117.1"/>
    </source>
</evidence>
<evidence type="ECO:0008006" key="4">
    <source>
        <dbReference type="Google" id="ProtNLM"/>
    </source>
</evidence>
<accession>A0A317CIM0</accession>
<comment type="caution">
    <text evidence="2">The sequence shown here is derived from an EMBL/GenBank/DDBJ whole genome shotgun (WGS) entry which is preliminary data.</text>
</comment>
<dbReference type="AlphaFoldDB" id="A0A317CIM0"/>
<sequence length="394" mass="44303">MHTRLASCIALALLATPVLSSAVDFSGNVALEGRYFPNDAAFAGQQENGGFSISAQPEFKHTWDNDDQQFTFTPFYRWDDKDEERSHGDIRQLDYLYSKGDWEYQAGLSKKFWGVTESSHLVDIINQTDAVEGFDGEDKLGQPMIRATRLLENGALDFFVLPYFRERTAAGIDGRFRSGFVVDTDAAEYESDSDEKHVDFAVRWTTSKDEYDIGLSYFDGTSRDPSFTLDDTTGMLNPYYELIQQAGLDLQYTGESTIWKLEAIHRKSHTDKYSAAVGGFEHSLPAFESGAEMSLLGEYHNDSRGETAFSPMQNDLFLATRYALNDEASSELLAGAFYDLDNGTTSIRLEGSRRVGEGMKLNIEAQVMTNVDDNDPLNSFAEDDYIQVELQKFF</sequence>
<proteinExistence type="predicted"/>
<keyword evidence="1" id="KW-0732">Signal</keyword>